<feature type="compositionally biased region" description="Basic and acidic residues" evidence="1">
    <location>
        <begin position="206"/>
        <end position="216"/>
    </location>
</feature>
<dbReference type="Proteomes" id="UP001163878">
    <property type="component" value="Chromosome"/>
</dbReference>
<proteinExistence type="predicted"/>
<dbReference type="RefSeq" id="WP_264248305.1">
    <property type="nucleotide sequence ID" value="NZ_CP107567.1"/>
</dbReference>
<dbReference type="EMBL" id="CP107567">
    <property type="protein sequence ID" value="UYQ65267.1"/>
    <property type="molecule type" value="Genomic_DNA"/>
</dbReference>
<feature type="region of interest" description="Disordered" evidence="1">
    <location>
        <begin position="199"/>
        <end position="251"/>
    </location>
</feature>
<evidence type="ECO:0000256" key="1">
    <source>
        <dbReference type="SAM" id="MobiDB-lite"/>
    </source>
</evidence>
<organism evidence="2 3">
    <name type="scientific">Streptomyces peucetius</name>
    <dbReference type="NCBI Taxonomy" id="1950"/>
    <lineage>
        <taxon>Bacteria</taxon>
        <taxon>Bacillati</taxon>
        <taxon>Actinomycetota</taxon>
        <taxon>Actinomycetes</taxon>
        <taxon>Kitasatosporales</taxon>
        <taxon>Streptomycetaceae</taxon>
        <taxon>Streptomyces</taxon>
    </lineage>
</organism>
<keyword evidence="3" id="KW-1185">Reference proteome</keyword>
<reference evidence="2" key="1">
    <citation type="submission" date="2022-10" db="EMBL/GenBank/DDBJ databases">
        <title>Cytochrome P450 Catalyzes Benzene Ring Formation in the Biosynthesis of Trialkyl-Substituted Aromatic Polyketides.</title>
        <authorList>
            <person name="Zhao E."/>
            <person name="Ge H."/>
        </authorList>
    </citation>
    <scope>NUCLEOTIDE SEQUENCE</scope>
    <source>
        <strain evidence="2">NA0869</strain>
    </source>
</reference>
<evidence type="ECO:0000313" key="2">
    <source>
        <dbReference type="EMBL" id="UYQ65267.1"/>
    </source>
</evidence>
<feature type="compositionally biased region" description="Low complexity" evidence="1">
    <location>
        <begin position="107"/>
        <end position="127"/>
    </location>
</feature>
<feature type="compositionally biased region" description="Low complexity" evidence="1">
    <location>
        <begin position="223"/>
        <end position="233"/>
    </location>
</feature>
<gene>
    <name evidence="2" type="ORF">OGH68_29920</name>
</gene>
<name>A0ABY6IHF1_STRPE</name>
<feature type="region of interest" description="Disordered" evidence="1">
    <location>
        <begin position="45"/>
        <end position="68"/>
    </location>
</feature>
<sequence>MGPGTDPQQQPQPPTLDEVLAAAARPEPVAAQAAENALAAFREARDEGALGLPTRPDDDWRPAEPGTRIPWIKAGLGTFVAGIMLGGVAVATGTLPAPFGDPSDGRPSPASSASTSPSGIPAATASAVAPRVTRSAGRPAATPGAVRHPSTAEDRAAHCRAYEAAEANGRAGNGKALDSAVRERLEAAAGGPDGVEAYCAGLSQDGRSDASEHRATSDPGRNTAAAVAPTTGVARGGQDKGRVPKQKPARQ</sequence>
<feature type="region of interest" description="Disordered" evidence="1">
    <location>
        <begin position="92"/>
        <end position="157"/>
    </location>
</feature>
<evidence type="ECO:0008006" key="4">
    <source>
        <dbReference type="Google" id="ProtNLM"/>
    </source>
</evidence>
<evidence type="ECO:0000313" key="3">
    <source>
        <dbReference type="Proteomes" id="UP001163878"/>
    </source>
</evidence>
<protein>
    <recommendedName>
        <fullName evidence="4">Extensin</fullName>
    </recommendedName>
</protein>
<accession>A0ABY6IHF1</accession>